<protein>
    <recommendedName>
        <fullName evidence="7">Chromosome segregation in meiosis protein</fullName>
    </recommendedName>
</protein>
<reference evidence="10 11" key="1">
    <citation type="submission" date="2023-01" db="EMBL/GenBank/DDBJ databases">
        <title>Analysis of 21 Apiospora genomes using comparative genomics revels a genus with tremendous synthesis potential of carbohydrate active enzymes and secondary metabolites.</title>
        <authorList>
            <person name="Sorensen T."/>
        </authorList>
    </citation>
    <scope>NUCLEOTIDE SEQUENCE [LARGE SCALE GENOMIC DNA]</scope>
    <source>
        <strain evidence="10 11">CBS 117206</strain>
    </source>
</reference>
<dbReference type="Proteomes" id="UP001392437">
    <property type="component" value="Unassembled WGS sequence"/>
</dbReference>
<dbReference type="PANTHER" id="PTHR13220:SF11">
    <property type="entry name" value="TIMELESS-INTERACTING PROTEIN"/>
    <property type="match status" value="1"/>
</dbReference>
<keyword evidence="5 7" id="KW-0539">Nucleus</keyword>
<evidence type="ECO:0000313" key="10">
    <source>
        <dbReference type="EMBL" id="KAK8109487.1"/>
    </source>
</evidence>
<sequence>MASTKANRPTVDDDLDNFDVDDFADPFADSGDENAKAKGDTNPKKRKDASGLGIEEEVNVAKKQRVPNVKLDETRLLSDKGIPKLRRKARELKFKGKGHEFSDTARLLSWYQLWLDDLFPKAKFLDALAMIEKTGHSQAMKQRRKDWIDEGKPKPPGYDDDAEADEVPAIITDILGRDATTLPARVAPIFQQNRRSSERPQTRAVGDALFGDEDVYDVTPRGSKKAAPGADTAGGEPDDEDLDALMAEEEAQRAAPSTSLFGNGGSLFGSGKPAPTKQLATRPAVSAAVPDDEDDLDALMAEAEAQTTSASSRPPTTAQSAKPNNNHSTPATADDEEDDLDALMAEAEAAESRPPPTKSQPPAQVEKSADADEEEAMAEMDGLW</sequence>
<keyword evidence="4" id="KW-0236">DNA replication inhibitor</keyword>
<evidence type="ECO:0000256" key="2">
    <source>
        <dbReference type="ARBA" id="ARBA00006075"/>
    </source>
</evidence>
<feature type="compositionally biased region" description="Polar residues" evidence="8">
    <location>
        <begin position="322"/>
        <end position="331"/>
    </location>
</feature>
<dbReference type="GO" id="GO:0003677">
    <property type="term" value="F:DNA binding"/>
    <property type="evidence" value="ECO:0007669"/>
    <property type="project" value="TreeGrafter"/>
</dbReference>
<keyword evidence="11" id="KW-1185">Reference proteome</keyword>
<keyword evidence="3 7" id="KW-0227">DNA damage</keyword>
<evidence type="ECO:0000259" key="9">
    <source>
        <dbReference type="Pfam" id="PF07962"/>
    </source>
</evidence>
<feature type="compositionally biased region" description="Acidic residues" evidence="8">
    <location>
        <begin position="236"/>
        <end position="249"/>
    </location>
</feature>
<keyword evidence="6 7" id="KW-0131">Cell cycle</keyword>
<dbReference type="GO" id="GO:0031298">
    <property type="term" value="C:replication fork protection complex"/>
    <property type="evidence" value="ECO:0007669"/>
    <property type="project" value="TreeGrafter"/>
</dbReference>
<feature type="region of interest" description="Disordered" evidence="8">
    <location>
        <begin position="193"/>
        <end position="384"/>
    </location>
</feature>
<evidence type="ECO:0000256" key="3">
    <source>
        <dbReference type="ARBA" id="ARBA00022763"/>
    </source>
</evidence>
<evidence type="ECO:0000256" key="4">
    <source>
        <dbReference type="ARBA" id="ARBA00022880"/>
    </source>
</evidence>
<evidence type="ECO:0000256" key="6">
    <source>
        <dbReference type="ARBA" id="ARBA00023306"/>
    </source>
</evidence>
<dbReference type="Pfam" id="PF07962">
    <property type="entry name" value="Swi3"/>
    <property type="match status" value="1"/>
</dbReference>
<dbReference type="InterPro" id="IPR012923">
    <property type="entry name" value="Csm3"/>
</dbReference>
<dbReference type="GO" id="GO:0000076">
    <property type="term" value="P:DNA replication checkpoint signaling"/>
    <property type="evidence" value="ECO:0007669"/>
    <property type="project" value="UniProtKB-UniRule"/>
</dbReference>
<proteinExistence type="inferred from homology"/>
<comment type="similarity">
    <text evidence="2 7">Belongs to the CSM3 family.</text>
</comment>
<feature type="compositionally biased region" description="Acidic residues" evidence="8">
    <location>
        <begin position="12"/>
        <end position="24"/>
    </location>
</feature>
<comment type="function">
    <text evidence="7">Plays an important role in the control of DNA replication and the maintenance of replication fork stability.</text>
</comment>
<feature type="region of interest" description="Disordered" evidence="8">
    <location>
        <begin position="141"/>
        <end position="162"/>
    </location>
</feature>
<dbReference type="GO" id="GO:0043111">
    <property type="term" value="P:replication fork arrest"/>
    <property type="evidence" value="ECO:0007669"/>
    <property type="project" value="TreeGrafter"/>
</dbReference>
<gene>
    <name evidence="10" type="ORF">PG999_007624</name>
</gene>
<evidence type="ECO:0000313" key="11">
    <source>
        <dbReference type="Proteomes" id="UP001392437"/>
    </source>
</evidence>
<dbReference type="GO" id="GO:0031297">
    <property type="term" value="P:replication fork processing"/>
    <property type="evidence" value="ECO:0007669"/>
    <property type="project" value="UniProtKB-UniRule"/>
</dbReference>
<organism evidence="10 11">
    <name type="scientific">Apiospora kogelbergensis</name>
    <dbReference type="NCBI Taxonomy" id="1337665"/>
    <lineage>
        <taxon>Eukaryota</taxon>
        <taxon>Fungi</taxon>
        <taxon>Dikarya</taxon>
        <taxon>Ascomycota</taxon>
        <taxon>Pezizomycotina</taxon>
        <taxon>Sordariomycetes</taxon>
        <taxon>Xylariomycetidae</taxon>
        <taxon>Amphisphaeriales</taxon>
        <taxon>Apiosporaceae</taxon>
        <taxon>Apiospora</taxon>
    </lineage>
</organism>
<dbReference type="AlphaFoldDB" id="A0AAW0QMR1"/>
<dbReference type="PANTHER" id="PTHR13220">
    <property type="entry name" value="TIMELESS INTERACTING-RELATED"/>
    <property type="match status" value="1"/>
</dbReference>
<evidence type="ECO:0000256" key="5">
    <source>
        <dbReference type="ARBA" id="ARBA00023242"/>
    </source>
</evidence>
<feature type="compositionally biased region" description="Low complexity" evidence="8">
    <location>
        <begin position="298"/>
        <end position="321"/>
    </location>
</feature>
<feature type="domain" description="Chromosome segregation in meiosis protein 3" evidence="9">
    <location>
        <begin position="70"/>
        <end position="151"/>
    </location>
</feature>
<dbReference type="GO" id="GO:0006974">
    <property type="term" value="P:DNA damage response"/>
    <property type="evidence" value="ECO:0007669"/>
    <property type="project" value="UniProtKB-KW"/>
</dbReference>
<dbReference type="EMBL" id="JAQQWP010000007">
    <property type="protein sequence ID" value="KAK8109487.1"/>
    <property type="molecule type" value="Genomic_DNA"/>
</dbReference>
<accession>A0AAW0QMR1</accession>
<dbReference type="InterPro" id="IPR040038">
    <property type="entry name" value="TIPIN/Csm3/Swi3"/>
</dbReference>
<feature type="compositionally biased region" description="Basic and acidic residues" evidence="8">
    <location>
        <begin position="33"/>
        <end position="43"/>
    </location>
</feature>
<evidence type="ECO:0000256" key="7">
    <source>
        <dbReference type="RuleBase" id="RU366049"/>
    </source>
</evidence>
<comment type="subcellular location">
    <subcellularLocation>
        <location evidence="1 7">Nucleus</location>
    </subcellularLocation>
</comment>
<evidence type="ECO:0000256" key="8">
    <source>
        <dbReference type="SAM" id="MobiDB-lite"/>
    </source>
</evidence>
<name>A0AAW0QMR1_9PEZI</name>
<comment type="caution">
    <text evidence="10">The sequence shown here is derived from an EMBL/GenBank/DDBJ whole genome shotgun (WGS) entry which is preliminary data.</text>
</comment>
<feature type="region of interest" description="Disordered" evidence="8">
    <location>
        <begin position="1"/>
        <end position="59"/>
    </location>
</feature>
<evidence type="ECO:0000256" key="1">
    <source>
        <dbReference type="ARBA" id="ARBA00004123"/>
    </source>
</evidence>